<sequence>MTLQGATISGQPSVFARARMRLVRRSRRHAYTQAALRIVLVRHGRPAISTKQRTGHLGFSDYIDAYEAAGLDPSSVPPEELQDLAKGLSAIFTSQRPRSQESAKAIAPHAELITDSLFEEAPLASPKIPLIRLGVPAWAVMSRLLWHAGYHPEIENYRRAKQRAKSAADILIFKAQEDGTSALVAHGYFNAMIGRELARRGFKKTGSHRVRFWNAVVYELG</sequence>
<reference evidence="2" key="1">
    <citation type="journal article" date="2019" name="Int. J. Syst. Evol. Microbiol.">
        <title>The Global Catalogue of Microorganisms (GCM) 10K type strain sequencing project: providing services to taxonomists for standard genome sequencing and annotation.</title>
        <authorList>
            <consortium name="The Broad Institute Genomics Platform"/>
            <consortium name="The Broad Institute Genome Sequencing Center for Infectious Disease"/>
            <person name="Wu L."/>
            <person name="Ma J."/>
        </authorList>
    </citation>
    <scope>NUCLEOTIDE SEQUENCE [LARGE SCALE GENOMIC DNA]</scope>
    <source>
        <strain evidence="2">JCM 15089</strain>
    </source>
</reference>
<comment type="caution">
    <text evidence="1">The sequence shown here is derived from an EMBL/GenBank/DDBJ whole genome shotgun (WGS) entry which is preliminary data.</text>
</comment>
<dbReference type="Pfam" id="PF00300">
    <property type="entry name" value="His_Phos_1"/>
    <property type="match status" value="1"/>
</dbReference>
<evidence type="ECO:0000313" key="1">
    <source>
        <dbReference type="EMBL" id="GAA0564992.1"/>
    </source>
</evidence>
<dbReference type="Proteomes" id="UP001499951">
    <property type="component" value="Unassembled WGS sequence"/>
</dbReference>
<organism evidence="1 2">
    <name type="scientific">Rhizomicrobium electricum</name>
    <dbReference type="NCBI Taxonomy" id="480070"/>
    <lineage>
        <taxon>Bacteria</taxon>
        <taxon>Pseudomonadati</taxon>
        <taxon>Pseudomonadota</taxon>
        <taxon>Alphaproteobacteria</taxon>
        <taxon>Micropepsales</taxon>
        <taxon>Micropepsaceae</taxon>
        <taxon>Rhizomicrobium</taxon>
    </lineage>
</organism>
<dbReference type="EMBL" id="BAAADD010000003">
    <property type="protein sequence ID" value="GAA0564992.1"/>
    <property type="molecule type" value="Genomic_DNA"/>
</dbReference>
<dbReference type="SUPFAM" id="SSF53254">
    <property type="entry name" value="Phosphoglycerate mutase-like"/>
    <property type="match status" value="1"/>
</dbReference>
<accession>A0ABP3PHD5</accession>
<keyword evidence="2" id="KW-1185">Reference proteome</keyword>
<dbReference type="Gene3D" id="3.40.50.1240">
    <property type="entry name" value="Phosphoglycerate mutase-like"/>
    <property type="match status" value="1"/>
</dbReference>
<gene>
    <name evidence="1" type="ORF">GCM10008942_11680</name>
</gene>
<proteinExistence type="predicted"/>
<name>A0ABP3PHD5_9PROT</name>
<evidence type="ECO:0008006" key="3">
    <source>
        <dbReference type="Google" id="ProtNLM"/>
    </source>
</evidence>
<dbReference type="CDD" id="cd07040">
    <property type="entry name" value="HP"/>
    <property type="match status" value="1"/>
</dbReference>
<protein>
    <recommendedName>
        <fullName evidence="3">Histidine phosphatase family protein</fullName>
    </recommendedName>
</protein>
<evidence type="ECO:0000313" key="2">
    <source>
        <dbReference type="Proteomes" id="UP001499951"/>
    </source>
</evidence>
<dbReference type="InterPro" id="IPR029033">
    <property type="entry name" value="His_PPase_superfam"/>
</dbReference>
<dbReference type="InterPro" id="IPR013078">
    <property type="entry name" value="His_Pase_superF_clade-1"/>
</dbReference>